<gene>
    <name evidence="4" type="ORF">C8D88_10718</name>
</gene>
<evidence type="ECO:0000313" key="5">
    <source>
        <dbReference type="Proteomes" id="UP000246005"/>
    </source>
</evidence>
<protein>
    <submittedName>
        <fullName evidence="4">Parallel beta helix pectate lyase-like protein</fullName>
    </submittedName>
</protein>
<dbReference type="InterPro" id="IPR011050">
    <property type="entry name" value="Pectin_lyase_fold/virulence"/>
</dbReference>
<dbReference type="Proteomes" id="UP000246005">
    <property type="component" value="Unassembled WGS sequence"/>
</dbReference>
<keyword evidence="4" id="KW-0456">Lyase</keyword>
<organism evidence="4 5">
    <name type="scientific">Lentzea atacamensis</name>
    <dbReference type="NCBI Taxonomy" id="531938"/>
    <lineage>
        <taxon>Bacteria</taxon>
        <taxon>Bacillati</taxon>
        <taxon>Actinomycetota</taxon>
        <taxon>Actinomycetes</taxon>
        <taxon>Pseudonocardiales</taxon>
        <taxon>Pseudonocardiaceae</taxon>
        <taxon>Lentzea</taxon>
    </lineage>
</organism>
<evidence type="ECO:0000313" key="4">
    <source>
        <dbReference type="EMBL" id="PWK84811.1"/>
    </source>
</evidence>
<keyword evidence="2" id="KW-0732">Signal</keyword>
<dbReference type="GO" id="GO:0016829">
    <property type="term" value="F:lyase activity"/>
    <property type="evidence" value="ECO:0007669"/>
    <property type="project" value="UniProtKB-KW"/>
</dbReference>
<dbReference type="Gene3D" id="2.160.20.10">
    <property type="entry name" value="Single-stranded right-handed beta-helix, Pectin lyase-like"/>
    <property type="match status" value="1"/>
</dbReference>
<feature type="region of interest" description="Disordered" evidence="1">
    <location>
        <begin position="592"/>
        <end position="612"/>
    </location>
</feature>
<feature type="domain" description="Right handed beta helix" evidence="3">
    <location>
        <begin position="235"/>
        <end position="423"/>
    </location>
</feature>
<reference evidence="4 5" key="1">
    <citation type="submission" date="2018-05" db="EMBL/GenBank/DDBJ databases">
        <title>Genomic Encyclopedia of Type Strains, Phase IV (KMG-IV): sequencing the most valuable type-strain genomes for metagenomic binning, comparative biology and taxonomic classification.</title>
        <authorList>
            <person name="Goeker M."/>
        </authorList>
    </citation>
    <scope>NUCLEOTIDE SEQUENCE [LARGE SCALE GENOMIC DNA]</scope>
    <source>
        <strain evidence="4 5">DSM 45480</strain>
    </source>
</reference>
<dbReference type="InterPro" id="IPR059226">
    <property type="entry name" value="Choice_anch_Q_dom"/>
</dbReference>
<dbReference type="Pfam" id="PF13229">
    <property type="entry name" value="Beta_helix"/>
    <property type="match status" value="1"/>
</dbReference>
<dbReference type="InterPro" id="IPR013320">
    <property type="entry name" value="ConA-like_dom_sf"/>
</dbReference>
<comment type="caution">
    <text evidence="4">The sequence shown here is derived from an EMBL/GenBank/DDBJ whole genome shotgun (WGS) entry which is preliminary data.</text>
</comment>
<feature type="signal peptide" evidence="2">
    <location>
        <begin position="1"/>
        <end position="34"/>
    </location>
</feature>
<evidence type="ECO:0000256" key="1">
    <source>
        <dbReference type="SAM" id="MobiDB-lite"/>
    </source>
</evidence>
<dbReference type="InterPro" id="IPR039448">
    <property type="entry name" value="Beta_helix"/>
</dbReference>
<dbReference type="NCBIfam" id="NF041518">
    <property type="entry name" value="choice_anch_Q"/>
    <property type="match status" value="1"/>
</dbReference>
<proteinExistence type="predicted"/>
<dbReference type="SMART" id="SM00710">
    <property type="entry name" value="PbH1"/>
    <property type="match status" value="5"/>
</dbReference>
<name>A0A316HXD7_9PSEU</name>
<sequence>MIPHRRNASRVLATALCALAAVFLSIVPARPANAASSTYYVSATGNDTNSGTSSEAPWRTLGKVNSTSFQPGDTIRFRAGDSWVGQLWPKGSGVDSAPITIDRYGDGAKPKLVGQGAVDEVVRLFNQEYWEIRNLDVSNAKPATGTPGANLGDFRGIGVHGDNGRTLRHFVVDSVDVHDVTGEVKWIGGDPANNSPGVTWKTGWDRSKNTGGIVFTTTVPNIAAPGNPTVLTGITVQNSTIKNTSFAGVTVKQYTGDAPGAVRTGWGTRRTADDVLFKPHTNVTIRGNYITQANTAFGGNGVYLTNVRDGLVERNVIDRVGVSGIETYYADRVTVQHNEVMGTRHAQGSADANGLDPDVGTTNQLFQYNYLHDNGDGILLCGCGTPRFGSAVIRYNVVTGSKRWNLHMWQEAGTVAAIYNNTFYSTDAPNMVSGNNSGRATLTNNLFVSGRSASFLQQSSLTYSNNGYSSNLTTRPSSDSRRVVGDPRFVNPAVRGPYGDENGPRLDTAANFALQNGSVFVDAGATVTGSGGRDFAGTPVPSGSRPDIGAFERGGAAPGISFEESFDGMATGPLANGTNGWRVISTGNDVRVGDTPSATDKSVRLNRTTDGGGTDGTNLARIFGTPLQGVVTIEAQVMRNDTQAGWFGLPYVYNSSGSQAVSVAFARGQIHVYVGGTSRVIGTYASGQWYRITLSVDTVNQHFDLDIDGRRVLTDAAFRTSMPGIGKIAWYANAAERGAVHVDDVRISGGPASTN</sequence>
<evidence type="ECO:0000256" key="2">
    <source>
        <dbReference type="SAM" id="SignalP"/>
    </source>
</evidence>
<accession>A0A316HXD7</accession>
<dbReference type="InterPro" id="IPR006626">
    <property type="entry name" value="PbH1"/>
</dbReference>
<dbReference type="AlphaFoldDB" id="A0A316HXD7"/>
<dbReference type="InterPro" id="IPR012334">
    <property type="entry name" value="Pectin_lyas_fold"/>
</dbReference>
<evidence type="ECO:0000259" key="3">
    <source>
        <dbReference type="Pfam" id="PF13229"/>
    </source>
</evidence>
<dbReference type="SUPFAM" id="SSF51126">
    <property type="entry name" value="Pectin lyase-like"/>
    <property type="match status" value="2"/>
</dbReference>
<dbReference type="SUPFAM" id="SSF49899">
    <property type="entry name" value="Concanavalin A-like lectins/glucanases"/>
    <property type="match status" value="1"/>
</dbReference>
<feature type="chain" id="PRO_5016318978" evidence="2">
    <location>
        <begin position="35"/>
        <end position="755"/>
    </location>
</feature>
<dbReference type="EMBL" id="QGHB01000007">
    <property type="protein sequence ID" value="PWK84811.1"/>
    <property type="molecule type" value="Genomic_DNA"/>
</dbReference>